<name>A0A8S1JBL7_9CHLO</name>
<feature type="compositionally biased region" description="Polar residues" evidence="2">
    <location>
        <begin position="347"/>
        <end position="359"/>
    </location>
</feature>
<accession>A0A8S1JBL7</accession>
<feature type="compositionally biased region" description="Polar residues" evidence="2">
    <location>
        <begin position="410"/>
        <end position="426"/>
    </location>
</feature>
<feature type="domain" description="JmjC" evidence="3">
    <location>
        <begin position="51"/>
        <end position="200"/>
    </location>
</feature>
<dbReference type="EMBL" id="CAJHUC010003033">
    <property type="protein sequence ID" value="CAD7705141.1"/>
    <property type="molecule type" value="Genomic_DNA"/>
</dbReference>
<feature type="compositionally biased region" description="Low complexity" evidence="2">
    <location>
        <begin position="427"/>
        <end position="437"/>
    </location>
</feature>
<gene>
    <name evidence="4" type="ORF">OSTQU699_LOCUS10496</name>
</gene>
<dbReference type="SMART" id="SM00558">
    <property type="entry name" value="JmjC"/>
    <property type="match status" value="1"/>
</dbReference>
<dbReference type="PANTHER" id="PTHR12461">
    <property type="entry name" value="HYPOXIA-INDUCIBLE FACTOR 1 ALPHA INHIBITOR-RELATED"/>
    <property type="match status" value="1"/>
</dbReference>
<dbReference type="AlphaFoldDB" id="A0A8S1JBL7"/>
<feature type="region of interest" description="Disordered" evidence="2">
    <location>
        <begin position="228"/>
        <end position="292"/>
    </location>
</feature>
<feature type="compositionally biased region" description="Basic and acidic residues" evidence="2">
    <location>
        <begin position="263"/>
        <end position="275"/>
    </location>
</feature>
<protein>
    <recommendedName>
        <fullName evidence="3">JmjC domain-containing protein</fullName>
    </recommendedName>
</protein>
<evidence type="ECO:0000256" key="2">
    <source>
        <dbReference type="SAM" id="MobiDB-lite"/>
    </source>
</evidence>
<dbReference type="PANTHER" id="PTHR12461:SF102">
    <property type="entry name" value="LYSINE-SPECIFIC DEMETHYLASE JMJ31"/>
    <property type="match status" value="1"/>
</dbReference>
<dbReference type="InterPro" id="IPR041667">
    <property type="entry name" value="Cupin_8"/>
</dbReference>
<proteinExistence type="inferred from homology"/>
<dbReference type="SUPFAM" id="SSF51197">
    <property type="entry name" value="Clavaminate synthase-like"/>
    <property type="match status" value="1"/>
</dbReference>
<organism evidence="4 5">
    <name type="scientific">Ostreobium quekettii</name>
    <dbReference type="NCBI Taxonomy" id="121088"/>
    <lineage>
        <taxon>Eukaryota</taxon>
        <taxon>Viridiplantae</taxon>
        <taxon>Chlorophyta</taxon>
        <taxon>core chlorophytes</taxon>
        <taxon>Ulvophyceae</taxon>
        <taxon>TCBD clade</taxon>
        <taxon>Bryopsidales</taxon>
        <taxon>Ostreobineae</taxon>
        <taxon>Ostreobiaceae</taxon>
        <taxon>Ostreobium</taxon>
    </lineage>
</organism>
<feature type="region of interest" description="Disordered" evidence="2">
    <location>
        <begin position="304"/>
        <end position="362"/>
    </location>
</feature>
<keyword evidence="5" id="KW-1185">Reference proteome</keyword>
<dbReference type="Proteomes" id="UP000708148">
    <property type="component" value="Unassembled WGS sequence"/>
</dbReference>
<sequence>MCSTSDVFMGDMGHHQPIRCRVSEFLDKEFQQRWQEHGMYTYLAQAPLDDDGLDTLRADIKVPSLLGQVEIVSTNIWMSASCTRASPHYDPYHNLLCVVCGTKVVKLCSPMLTQAFYPRAVWGESANHSSVDFAAPSLKDHPEYRHVLDNELKAELKAGDALFIPEGWWHQVDSTEMTVAINFWWHSAFGKSIGTHMDAYYVRQAFQSLVRSQTDKVVASIKPVDLEAAQEAEDPHPAAKSGLAHTRRMAESDQGTCSVASKSKLDDDGADDRNRCASPRGGAREEEARCTAGETLSIEVPECAEHEKSGPGLSAGTSDNGNGPAGPPTETRARKKARKRGREEISQDSSVSRGLSASPTAACLPGRERRALSLFVDHIGAMVLPEHGDVCGGSDAVCSEECTAGDHQEPSTSVHGGTQSEQGTSMSGSPSGPASASQTDSEMHARADAMGLDGLPARLLASLGSTGMLRVLYAMATDYPKLLDLFLVELMSPAFAYLLTKQLESVHGSGGVTGDEHCSEQQGGEQGVGVPSLEEFYARFYGAVADREQVLKRLVYGRESLARSVVDELASGTLGVNVVAGSGE</sequence>
<dbReference type="PROSITE" id="PS51184">
    <property type="entry name" value="JMJC"/>
    <property type="match status" value="1"/>
</dbReference>
<feature type="region of interest" description="Disordered" evidence="2">
    <location>
        <begin position="402"/>
        <end position="443"/>
    </location>
</feature>
<dbReference type="OrthoDB" id="415358at2759"/>
<dbReference type="Pfam" id="PF13621">
    <property type="entry name" value="Cupin_8"/>
    <property type="match status" value="1"/>
</dbReference>
<dbReference type="InterPro" id="IPR003347">
    <property type="entry name" value="JmjC_dom"/>
</dbReference>
<evidence type="ECO:0000259" key="3">
    <source>
        <dbReference type="PROSITE" id="PS51184"/>
    </source>
</evidence>
<comment type="caution">
    <text evidence="4">The sequence shown here is derived from an EMBL/GenBank/DDBJ whole genome shotgun (WGS) entry which is preliminary data.</text>
</comment>
<evidence type="ECO:0000313" key="5">
    <source>
        <dbReference type="Proteomes" id="UP000708148"/>
    </source>
</evidence>
<evidence type="ECO:0000313" key="4">
    <source>
        <dbReference type="EMBL" id="CAD7705141.1"/>
    </source>
</evidence>
<evidence type="ECO:0000256" key="1">
    <source>
        <dbReference type="ARBA" id="ARBA00006801"/>
    </source>
</evidence>
<comment type="similarity">
    <text evidence="1">Belongs to the JARID1 histone demethylase family.</text>
</comment>
<dbReference type="Gene3D" id="2.60.120.650">
    <property type="entry name" value="Cupin"/>
    <property type="match status" value="1"/>
</dbReference>
<reference evidence="4" key="1">
    <citation type="submission" date="2020-12" db="EMBL/GenBank/DDBJ databases">
        <authorList>
            <person name="Iha C."/>
        </authorList>
    </citation>
    <scope>NUCLEOTIDE SEQUENCE</scope>
</reference>